<feature type="compositionally biased region" description="Acidic residues" evidence="1">
    <location>
        <begin position="31"/>
        <end position="40"/>
    </location>
</feature>
<proteinExistence type="predicted"/>
<accession>A0A1M3L2C6</accession>
<sequence>MAPREHGTEPETQCHPVQNVDIPPENPGQIDDQDIDEQGDAQDGKKGASDTFHATSYDTVSDRDATIQPVDNFSP</sequence>
<dbReference type="Proteomes" id="UP000184233">
    <property type="component" value="Unassembled WGS sequence"/>
</dbReference>
<evidence type="ECO:0000313" key="3">
    <source>
        <dbReference type="Proteomes" id="UP000184233"/>
    </source>
</evidence>
<evidence type="ECO:0000313" key="2">
    <source>
        <dbReference type="EMBL" id="OJX59276.1"/>
    </source>
</evidence>
<feature type="region of interest" description="Disordered" evidence="1">
    <location>
        <begin position="1"/>
        <end position="75"/>
    </location>
</feature>
<protein>
    <submittedName>
        <fullName evidence="2">Uncharacterized protein</fullName>
    </submittedName>
</protein>
<dbReference type="EMBL" id="MKVH01000013">
    <property type="protein sequence ID" value="OJX59276.1"/>
    <property type="molecule type" value="Genomic_DNA"/>
</dbReference>
<evidence type="ECO:0000256" key="1">
    <source>
        <dbReference type="SAM" id="MobiDB-lite"/>
    </source>
</evidence>
<dbReference type="STRING" id="1895771.BGO89_02330"/>
<gene>
    <name evidence="2" type="ORF">BGO89_02330</name>
</gene>
<comment type="caution">
    <text evidence="2">The sequence shown here is derived from an EMBL/GenBank/DDBJ whole genome shotgun (WGS) entry which is preliminary data.</text>
</comment>
<dbReference type="AlphaFoldDB" id="A0A1M3L2C6"/>
<organism evidence="2 3">
    <name type="scientific">Candidatus Kapaibacterium thiocyanatum</name>
    <dbReference type="NCBI Taxonomy" id="1895771"/>
    <lineage>
        <taxon>Bacteria</taxon>
        <taxon>Pseudomonadati</taxon>
        <taxon>Candidatus Kapaibacteriota</taxon>
        <taxon>Candidatus Kapaibacteriia</taxon>
        <taxon>Candidatus Kapaibacteriales</taxon>
        <taxon>Candidatus Kapaibacteriaceae</taxon>
        <taxon>Candidatus Kapaibacterium</taxon>
    </lineage>
</organism>
<reference evidence="2 3" key="1">
    <citation type="submission" date="2016-09" db="EMBL/GenBank/DDBJ databases">
        <title>Genome-resolved meta-omics ties microbial dynamics to process performance in biotechnology for thiocyanate degradation.</title>
        <authorList>
            <person name="Kantor R.S."/>
            <person name="Huddy R.J."/>
            <person name="Iyer R."/>
            <person name="Thomas B.C."/>
            <person name="Brown C.T."/>
            <person name="Anantharaman K."/>
            <person name="Tringe S."/>
            <person name="Hettich R.L."/>
            <person name="Harrison S.T."/>
            <person name="Banfield J.F."/>
        </authorList>
    </citation>
    <scope>NUCLEOTIDE SEQUENCE [LARGE SCALE GENOMIC DNA]</scope>
    <source>
        <strain evidence="2">59-99</strain>
    </source>
</reference>
<name>A0A1M3L2C6_9BACT</name>